<reference evidence="3 4" key="1">
    <citation type="submission" date="2020-08" db="EMBL/GenBank/DDBJ databases">
        <title>A Genomic Blueprint of the Chicken Gut Microbiome.</title>
        <authorList>
            <person name="Gilroy R."/>
            <person name="Ravi A."/>
            <person name="Getino M."/>
            <person name="Pursley I."/>
            <person name="Horton D.L."/>
            <person name="Alikhan N.-F."/>
            <person name="Baker D."/>
            <person name="Gharbi K."/>
            <person name="Hall N."/>
            <person name="Watson M."/>
            <person name="Adriaenssens E.M."/>
            <person name="Foster-Nyarko E."/>
            <person name="Jarju S."/>
            <person name="Secka A."/>
            <person name="Antonio M."/>
            <person name="Oren A."/>
            <person name="Chaudhuri R."/>
            <person name="La Ragione R.M."/>
            <person name="Hildebrand F."/>
            <person name="Pallen M.J."/>
        </authorList>
    </citation>
    <scope>NUCLEOTIDE SEQUENCE [LARGE SCALE GENOMIC DNA]</scope>
    <source>
        <strain evidence="3 4">Sa3CVA3</strain>
    </source>
</reference>
<evidence type="ECO:0000313" key="4">
    <source>
        <dbReference type="Proteomes" id="UP000638918"/>
    </source>
</evidence>
<protein>
    <recommendedName>
        <fullName evidence="5">Choice-of-anchor D domain-containing protein</fullName>
    </recommendedName>
</protein>
<dbReference type="RefSeq" id="WP_191743634.1">
    <property type="nucleotide sequence ID" value="NZ_JACSQU010000001.1"/>
</dbReference>
<feature type="compositionally biased region" description="Polar residues" evidence="1">
    <location>
        <begin position="449"/>
        <end position="462"/>
    </location>
</feature>
<organism evidence="3 4">
    <name type="scientific">Brevundimonas guildfordensis</name>
    <dbReference type="NCBI Taxonomy" id="2762241"/>
    <lineage>
        <taxon>Bacteria</taxon>
        <taxon>Pseudomonadati</taxon>
        <taxon>Pseudomonadota</taxon>
        <taxon>Alphaproteobacteria</taxon>
        <taxon>Caulobacterales</taxon>
        <taxon>Caulobacteraceae</taxon>
        <taxon>Brevundimonas</taxon>
    </lineage>
</organism>
<accession>A0ABR8R0P0</accession>
<feature type="region of interest" description="Disordered" evidence="1">
    <location>
        <begin position="449"/>
        <end position="468"/>
    </location>
</feature>
<comment type="caution">
    <text evidence="3">The sequence shown here is derived from an EMBL/GenBank/DDBJ whole genome shotgun (WGS) entry which is preliminary data.</text>
</comment>
<keyword evidence="2" id="KW-0732">Signal</keyword>
<feature type="chain" id="PRO_5046895212" description="Choice-of-anchor D domain-containing protein" evidence="2">
    <location>
        <begin position="24"/>
        <end position="468"/>
    </location>
</feature>
<proteinExistence type="predicted"/>
<feature type="signal peptide" evidence="2">
    <location>
        <begin position="1"/>
        <end position="23"/>
    </location>
</feature>
<dbReference type="Proteomes" id="UP000638918">
    <property type="component" value="Unassembled WGS sequence"/>
</dbReference>
<evidence type="ECO:0000256" key="2">
    <source>
        <dbReference type="SAM" id="SignalP"/>
    </source>
</evidence>
<gene>
    <name evidence="3" type="ORF">H9656_08090</name>
</gene>
<evidence type="ECO:0000313" key="3">
    <source>
        <dbReference type="EMBL" id="MBD7941344.1"/>
    </source>
</evidence>
<sequence>MTKKLLLAAAALGALAFAGAGQAADITAGKISTVNLFPVADLVPYAVATEADIAAAGIVSTAGSTDLTIGLDSPVNLAADAVAPFAVTFTLTGPAEFAGPFTQANLVAANGAIATTGLVVMAADKKSVTFHVEYKGGLSGSNINALTLNNIALKVTGKADVSIAAQANVTIAGFTQTVTNVAATKIVQFKPVLKASTTDTYNAMAMLPDFKTFKVAGTAAAPGSATGDTVISNALGLSVNAGIRKDLSGAAALGLGDVLEGAEATVTGPQVKALGATLAGETPVAASLTDTSAVYELDATDLAAGTLVLSNVGAGAVAVHQGVYSVDLEPEFKTGFTGSATQSLDLVTIGLDGTNFYAPWFALNNASANSTLRLANNGTAAIGPVIVSLKASNGTAATGSYTIPSIAPGTFVSVTGSALKTAFGTTAANGDLMVTVQSRADGMSAKVRTTQSNGQIYENSLGATPPAN</sequence>
<keyword evidence="4" id="KW-1185">Reference proteome</keyword>
<dbReference type="EMBL" id="JACSQU010000001">
    <property type="protein sequence ID" value="MBD7941344.1"/>
    <property type="molecule type" value="Genomic_DNA"/>
</dbReference>
<evidence type="ECO:0000256" key="1">
    <source>
        <dbReference type="SAM" id="MobiDB-lite"/>
    </source>
</evidence>
<evidence type="ECO:0008006" key="5">
    <source>
        <dbReference type="Google" id="ProtNLM"/>
    </source>
</evidence>
<name>A0ABR8R0P0_9CAUL</name>